<dbReference type="Gene3D" id="1.10.260.40">
    <property type="entry name" value="lambda repressor-like DNA-binding domains"/>
    <property type="match status" value="1"/>
</dbReference>
<evidence type="ECO:0000313" key="3">
    <source>
        <dbReference type="EMBL" id="AIC10378.1"/>
    </source>
</evidence>
<dbReference type="PROSITE" id="PS50943">
    <property type="entry name" value="HTH_CROC1"/>
    <property type="match status" value="1"/>
</dbReference>
<dbReference type="Proteomes" id="UP000027215">
    <property type="component" value="Chromosome"/>
</dbReference>
<dbReference type="InterPro" id="IPR001387">
    <property type="entry name" value="Cro/C1-type_HTH"/>
</dbReference>
<dbReference type="HOGENOM" id="CLU_162673_0_0_6"/>
<accession>A0A060H499</accession>
<sequence>MYASKLSERVREARNLCSLTQEALASDLGVTRSAVAQWEMEQGTKPSVENLIALARRTGMAFEYLSTGRGKPDCGKPISSISEPTPTYQKFDSQQKLLLEQFAKLTPRQRSGLLELLGTPFDTLHR</sequence>
<evidence type="ECO:0000256" key="1">
    <source>
        <dbReference type="SAM" id="MobiDB-lite"/>
    </source>
</evidence>
<dbReference type="CDD" id="cd00093">
    <property type="entry name" value="HTH_XRE"/>
    <property type="match status" value="1"/>
</dbReference>
<protein>
    <submittedName>
        <fullName evidence="3">XRE family transcriptional regulator</fullName>
    </submittedName>
</protein>
<dbReference type="EMBL" id="CP006696">
    <property type="protein sequence ID" value="AIC10378.1"/>
    <property type="molecule type" value="Genomic_DNA"/>
</dbReference>
<dbReference type="GO" id="GO:0003677">
    <property type="term" value="F:DNA binding"/>
    <property type="evidence" value="ECO:0007669"/>
    <property type="project" value="InterPro"/>
</dbReference>
<gene>
    <name evidence="3" type="ORF">D934_09910</name>
</gene>
<dbReference type="RefSeq" id="WP_020851077.1">
    <property type="nucleotide sequence ID" value="NZ_CP006696.1"/>
</dbReference>
<proteinExistence type="predicted"/>
<dbReference type="SUPFAM" id="SSF47413">
    <property type="entry name" value="lambda repressor-like DNA-binding domains"/>
    <property type="match status" value="1"/>
</dbReference>
<organism evidence="3 4">
    <name type="scientific">Xylella fastidiosa subsp. sandyi Ann-1</name>
    <dbReference type="NCBI Taxonomy" id="155920"/>
    <lineage>
        <taxon>Bacteria</taxon>
        <taxon>Pseudomonadati</taxon>
        <taxon>Pseudomonadota</taxon>
        <taxon>Gammaproteobacteria</taxon>
        <taxon>Lysobacterales</taxon>
        <taxon>Lysobacteraceae</taxon>
        <taxon>Xylella</taxon>
    </lineage>
</organism>
<dbReference type="AlphaFoldDB" id="A0A060H499"/>
<evidence type="ECO:0000259" key="2">
    <source>
        <dbReference type="PROSITE" id="PS50943"/>
    </source>
</evidence>
<feature type="domain" description="HTH cro/C1-type" evidence="2">
    <location>
        <begin position="10"/>
        <end position="65"/>
    </location>
</feature>
<dbReference type="InterPro" id="IPR010982">
    <property type="entry name" value="Lambda_DNA-bd_dom_sf"/>
</dbReference>
<feature type="region of interest" description="Disordered" evidence="1">
    <location>
        <begin position="68"/>
        <end position="87"/>
    </location>
</feature>
<dbReference type="Pfam" id="PF01381">
    <property type="entry name" value="HTH_3"/>
    <property type="match status" value="1"/>
</dbReference>
<reference evidence="3 4" key="1">
    <citation type="submission" date="2013-08" db="EMBL/GenBank/DDBJ databases">
        <authorList>
            <person name="Stouthamer R."/>
            <person name="Nunney L."/>
        </authorList>
    </citation>
    <scope>NUCLEOTIDE SEQUENCE [LARGE SCALE GENOMIC DNA]</scope>
    <source>
        <strain evidence="4">ann-1</strain>
    </source>
</reference>
<dbReference type="PATRIC" id="fig|155920.8.peg.2321"/>
<name>A0A060H499_XYLFS</name>
<dbReference type="KEGG" id="xfs:D934_09910"/>
<evidence type="ECO:0000313" key="4">
    <source>
        <dbReference type="Proteomes" id="UP000027215"/>
    </source>
</evidence>
<dbReference type="SMART" id="SM00530">
    <property type="entry name" value="HTH_XRE"/>
    <property type="match status" value="1"/>
</dbReference>